<gene>
    <name evidence="6" type="ORF">H696_02675</name>
</gene>
<reference evidence="6" key="1">
    <citation type="submission" date="2013-04" db="EMBL/GenBank/DDBJ databases">
        <title>The Genome Sequence of Fonticula alba ATCC 38817.</title>
        <authorList>
            <consortium name="The Broad Institute Genomics Platform"/>
            <person name="Russ C."/>
            <person name="Cuomo C."/>
            <person name="Burger G."/>
            <person name="Gray M.W."/>
            <person name="Holland P.W.H."/>
            <person name="King N."/>
            <person name="Lang F.B.F."/>
            <person name="Roger A.J."/>
            <person name="Ruiz-Trillo I."/>
            <person name="Brown M."/>
            <person name="Walker B."/>
            <person name="Young S."/>
            <person name="Zeng Q."/>
            <person name="Gargeya S."/>
            <person name="Fitzgerald M."/>
            <person name="Haas B."/>
            <person name="Abouelleil A."/>
            <person name="Allen A.W."/>
            <person name="Alvarado L."/>
            <person name="Arachchi H.M."/>
            <person name="Berlin A.M."/>
            <person name="Chapman S.B."/>
            <person name="Gainer-Dewar J."/>
            <person name="Goldberg J."/>
            <person name="Griggs A."/>
            <person name="Gujja S."/>
            <person name="Hansen M."/>
            <person name="Howarth C."/>
            <person name="Imamovic A."/>
            <person name="Ireland A."/>
            <person name="Larimer J."/>
            <person name="McCowan C."/>
            <person name="Murphy C."/>
            <person name="Pearson M."/>
            <person name="Poon T.W."/>
            <person name="Priest M."/>
            <person name="Roberts A."/>
            <person name="Saif S."/>
            <person name="Shea T."/>
            <person name="Sisk P."/>
            <person name="Sykes S."/>
            <person name="Wortman J."/>
            <person name="Nusbaum C."/>
            <person name="Birren B."/>
        </authorList>
    </citation>
    <scope>NUCLEOTIDE SEQUENCE [LARGE SCALE GENOMIC DNA]</scope>
    <source>
        <strain evidence="6">ATCC 38817</strain>
    </source>
</reference>
<dbReference type="Proteomes" id="UP000030693">
    <property type="component" value="Unassembled WGS sequence"/>
</dbReference>
<feature type="region of interest" description="Disordered" evidence="5">
    <location>
        <begin position="1"/>
        <end position="90"/>
    </location>
</feature>
<evidence type="ECO:0000256" key="5">
    <source>
        <dbReference type="SAM" id="MobiDB-lite"/>
    </source>
</evidence>
<dbReference type="PANTHER" id="PTHR22980">
    <property type="entry name" value="CORTISTATIN"/>
    <property type="match status" value="1"/>
</dbReference>
<keyword evidence="2" id="KW-0227">DNA damage</keyword>
<dbReference type="GO" id="GO:0031297">
    <property type="term" value="P:replication fork processing"/>
    <property type="evidence" value="ECO:0007669"/>
    <property type="project" value="TreeGrafter"/>
</dbReference>
<dbReference type="Pfam" id="PF15630">
    <property type="entry name" value="CENP-S"/>
    <property type="match status" value="1"/>
</dbReference>
<dbReference type="GO" id="GO:0046982">
    <property type="term" value="F:protein heterodimerization activity"/>
    <property type="evidence" value="ECO:0007669"/>
    <property type="project" value="InterPro"/>
</dbReference>
<evidence type="ECO:0008006" key="8">
    <source>
        <dbReference type="Google" id="ProtNLM"/>
    </source>
</evidence>
<dbReference type="GeneID" id="20527400"/>
<dbReference type="InterPro" id="IPR029003">
    <property type="entry name" value="CENP-S/Mhf1"/>
</dbReference>
<dbReference type="GO" id="GO:0006281">
    <property type="term" value="P:DNA repair"/>
    <property type="evidence" value="ECO:0007669"/>
    <property type="project" value="UniProtKB-KW"/>
</dbReference>
<dbReference type="Gene3D" id="1.10.20.10">
    <property type="entry name" value="Histone, subunit A"/>
    <property type="match status" value="1"/>
</dbReference>
<evidence type="ECO:0000256" key="2">
    <source>
        <dbReference type="ARBA" id="ARBA00022763"/>
    </source>
</evidence>
<keyword evidence="4" id="KW-0234">DNA repair</keyword>
<dbReference type="EMBL" id="KB932204">
    <property type="protein sequence ID" value="KCV70348.1"/>
    <property type="molecule type" value="Genomic_DNA"/>
</dbReference>
<dbReference type="GO" id="GO:0003677">
    <property type="term" value="F:DNA binding"/>
    <property type="evidence" value="ECO:0007669"/>
    <property type="project" value="UniProtKB-KW"/>
</dbReference>
<dbReference type="OrthoDB" id="1872155at2759"/>
<name>A0A058Z8U3_FONAL</name>
<proteinExistence type="inferred from homology"/>
<dbReference type="SUPFAM" id="SSF47113">
    <property type="entry name" value="Histone-fold"/>
    <property type="match status" value="1"/>
</dbReference>
<dbReference type="GO" id="GO:0003682">
    <property type="term" value="F:chromatin binding"/>
    <property type="evidence" value="ECO:0007669"/>
    <property type="project" value="TreeGrafter"/>
</dbReference>
<dbReference type="CDD" id="cd22919">
    <property type="entry name" value="HFD_CENP-S"/>
    <property type="match status" value="1"/>
</dbReference>
<evidence type="ECO:0000313" key="6">
    <source>
        <dbReference type="EMBL" id="KCV70348.1"/>
    </source>
</evidence>
<sequence length="200" mass="20537">MSQPASWQRAGLCARKGRLAEGAPAHGAPAARPPPSAQPAHDAGAALPTLADDPHEILQVIATPSSPGGRAPGAGPAPGPGSPPASGDDEVEIDLANLGMDGAAAASGPTLVREAVRRLVASVLEHEERQSGARTEAGFADALAEMVLQQAGALASDLEGFAWHARRVVINGDDVRLCARRNPALLDKLNAQSEREERPK</sequence>
<dbReference type="InterPro" id="IPR009072">
    <property type="entry name" value="Histone-fold"/>
</dbReference>
<evidence type="ECO:0000256" key="4">
    <source>
        <dbReference type="ARBA" id="ARBA00023204"/>
    </source>
</evidence>
<keyword evidence="7" id="KW-1185">Reference proteome</keyword>
<evidence type="ECO:0000256" key="3">
    <source>
        <dbReference type="ARBA" id="ARBA00023125"/>
    </source>
</evidence>
<dbReference type="GO" id="GO:0000712">
    <property type="term" value="P:resolution of meiotic recombination intermediates"/>
    <property type="evidence" value="ECO:0007669"/>
    <property type="project" value="TreeGrafter"/>
</dbReference>
<accession>A0A058Z8U3</accession>
<keyword evidence="3" id="KW-0238">DNA-binding</keyword>
<organism evidence="6">
    <name type="scientific">Fonticula alba</name>
    <name type="common">Slime mold</name>
    <dbReference type="NCBI Taxonomy" id="691883"/>
    <lineage>
        <taxon>Eukaryota</taxon>
        <taxon>Rotosphaerida</taxon>
        <taxon>Fonticulaceae</taxon>
        <taxon>Fonticula</taxon>
    </lineage>
</organism>
<protein>
    <recommendedName>
        <fullName evidence="8">Centromere protein S</fullName>
    </recommendedName>
</protein>
<dbReference type="GO" id="GO:0071821">
    <property type="term" value="C:FANCM-MHF complex"/>
    <property type="evidence" value="ECO:0007669"/>
    <property type="project" value="InterPro"/>
</dbReference>
<feature type="compositionally biased region" description="Low complexity" evidence="5">
    <location>
        <begin position="20"/>
        <end position="30"/>
    </location>
</feature>
<dbReference type="RefSeq" id="XP_009494864.1">
    <property type="nucleotide sequence ID" value="XM_009496589.1"/>
</dbReference>
<dbReference type="STRING" id="691883.A0A058Z8U3"/>
<comment type="similarity">
    <text evidence="1">Belongs to the TAF9 family. CENP-S/MHF1 subfamily.</text>
</comment>
<evidence type="ECO:0000256" key="1">
    <source>
        <dbReference type="ARBA" id="ARBA00006612"/>
    </source>
</evidence>
<dbReference type="PANTHER" id="PTHR22980:SF0">
    <property type="entry name" value="CENTROMERE PROTEIN S"/>
    <property type="match status" value="1"/>
</dbReference>
<dbReference type="AlphaFoldDB" id="A0A058Z8U3"/>
<evidence type="ECO:0000313" key="7">
    <source>
        <dbReference type="Proteomes" id="UP000030693"/>
    </source>
</evidence>